<evidence type="ECO:0000313" key="4">
    <source>
        <dbReference type="Proteomes" id="UP000591131"/>
    </source>
</evidence>
<dbReference type="SUPFAM" id="SSF51905">
    <property type="entry name" value="FAD/NAD(P)-binding domain"/>
    <property type="match status" value="2"/>
</dbReference>
<accession>A0A7J6MV10</accession>
<dbReference type="Proteomes" id="UP000591131">
    <property type="component" value="Unassembled WGS sequence"/>
</dbReference>
<sequence length="1248" mass="137334">HVNNEIAIEALTLGLRPYLDLFHQLQGPAFGRCHFERSLSDSLVTGGGPLARSGYTIYHSSRAEILPPLLVRPAIVEDHDNLVEVFDAQSDVITDVYGQYFLAELIAAQDDTHKSLVAEPRNNACGNGEAGKAVGLMCLTSDVDVNILTKCFHLEDYDFLLKSKFAAMAHRAMATSGGSNNGSRRSSAGEGHDSRLTEGDMLQHTLRSLDLDAVWEALSEEIEEGNTSGGKVDINAFLLATLAALDEAIADRGVKAAKDHFKEALETLFTAELQKTSSLPIAELVDKIDAFLAIQKDTLKGIGEAMLAARAMMCPALLPAEGMETTSDAEGCQETEASAGLKTFSMSTILDCLQEGSSGSDRAAVLPWVLTLWGGIPQASVVEDVIPSDILEEAIMNISGLVELPAIDGMPSPVTPKQNKEESYKITLPASDDLWLADAPQSVKDVFCITMLCLDHQYQRQSYDFLVPAFSMFPDKKYCILTQPHELPQSNLLTSMFVQIKPKVNSTFHHVLYLASRNSVLSRLSGSPLLSQQHNPHWQVTVLPLSSGKGSLDWLKIGAATAPLGEDDRAALQSAYQSDEIVVVTIGLDNQIVAVLGVEMPPIDQCDPVEFIDMLRSCYDVEDVVISSSPVYKPASYCCRLAYWSVVPSLRVQTRRLLHMANTALGTRLMYTTIDNTAITGIGNGTRGANNSDAGRIGIYDELVHLTPRRLPAVKTIKRIPPVPASFADMDQSGSSMSNWQQREWVESEGGKQEMLLKEQYDRRRSIEAESYQNHEQCQSMKIITKSMMLYPKSLVNSRIVVVGASDAGLSMLANLLSTPTLHFTSLTLLAPGGINYFLDDELEGTSRRDESLSRLFKSQQSEKGLPSSLRRVRSLTASTVAFNPRELRRLMMDSRVRILDARMLALDKESRQISVTPSHLGTRDHNDLVDIPYDYLVLTCGLQEHALHSLNIRSLGVADIPDGYKHVNGCLSTADAALDDILADGSILLKSLMWNPLSYVVIYGRSLDAYCAIQGLLGRLVPPEKIILVLPPRRSRETIPDEDEVLPVDAFAEGDIVEEKLHDVLLSIGVRIHNDLRLTGVQLDSRERLCAVRLDGILGEEERPAAIHGPRGNTVRGVLENLPRDGDDSPPRYKITCRVLITADGHSIDPRVFACIHDNQLVYDGRLIVDNLFRTSDKNIFAAGTLCEFSRRYVKVAPLDGRKIASSAENTRLLYVIYGMTEFHQSLRQDKYNGREVGDRLAEAIVK</sequence>
<keyword evidence="4" id="KW-1185">Reference proteome</keyword>
<proteinExistence type="predicted"/>
<evidence type="ECO:0000259" key="2">
    <source>
        <dbReference type="Pfam" id="PF16092"/>
    </source>
</evidence>
<feature type="compositionally biased region" description="Low complexity" evidence="1">
    <location>
        <begin position="176"/>
        <end position="189"/>
    </location>
</feature>
<gene>
    <name evidence="3" type="ORF">FOL47_007757</name>
</gene>
<evidence type="ECO:0000256" key="1">
    <source>
        <dbReference type="SAM" id="MobiDB-lite"/>
    </source>
</evidence>
<dbReference type="PANTHER" id="PTHR21178:SF8">
    <property type="entry name" value="CILIA- AND FLAGELLA-ASSOCIATED PROTEIN 61"/>
    <property type="match status" value="1"/>
</dbReference>
<dbReference type="Pfam" id="PF16092">
    <property type="entry name" value="CFAP61_N"/>
    <property type="match status" value="1"/>
</dbReference>
<name>A0A7J6MV10_PERCH</name>
<feature type="domain" description="Cilia- and flagella-associated protein 61 N-terminal" evidence="2">
    <location>
        <begin position="54"/>
        <end position="162"/>
    </location>
</feature>
<dbReference type="InterPro" id="IPR036188">
    <property type="entry name" value="FAD/NAD-bd_sf"/>
</dbReference>
<dbReference type="InterPro" id="IPR032151">
    <property type="entry name" value="CFAP61_N"/>
</dbReference>
<evidence type="ECO:0000313" key="3">
    <source>
        <dbReference type="EMBL" id="KAF4675449.1"/>
    </source>
</evidence>
<comment type="caution">
    <text evidence="3">The sequence shown here is derived from an EMBL/GenBank/DDBJ whole genome shotgun (WGS) entry which is preliminary data.</text>
</comment>
<feature type="non-terminal residue" evidence="3">
    <location>
        <position position="1248"/>
    </location>
</feature>
<feature type="region of interest" description="Disordered" evidence="1">
    <location>
        <begin position="174"/>
        <end position="195"/>
    </location>
</feature>
<reference evidence="3 4" key="1">
    <citation type="submission" date="2020-04" db="EMBL/GenBank/DDBJ databases">
        <title>Perkinsus chesapeaki whole genome sequence.</title>
        <authorList>
            <person name="Bogema D.R."/>
        </authorList>
    </citation>
    <scope>NUCLEOTIDE SEQUENCE [LARGE SCALE GENOMIC DNA]</scope>
    <source>
        <strain evidence="3">ATCC PRA-425</strain>
    </source>
</reference>
<dbReference type="EMBL" id="JAAPAO010000047">
    <property type="protein sequence ID" value="KAF4675449.1"/>
    <property type="molecule type" value="Genomic_DNA"/>
</dbReference>
<dbReference type="InterPro" id="IPR038884">
    <property type="entry name" value="CFAP61"/>
</dbReference>
<dbReference type="PANTHER" id="PTHR21178">
    <property type="entry name" value="CILIA- AND FLAGELLA-ASSOCIATED PROTEIN 61"/>
    <property type="match status" value="1"/>
</dbReference>
<dbReference type="AlphaFoldDB" id="A0A7J6MV10"/>
<organism evidence="3 4">
    <name type="scientific">Perkinsus chesapeaki</name>
    <name type="common">Clam parasite</name>
    <name type="synonym">Perkinsus andrewsi</name>
    <dbReference type="NCBI Taxonomy" id="330153"/>
    <lineage>
        <taxon>Eukaryota</taxon>
        <taxon>Sar</taxon>
        <taxon>Alveolata</taxon>
        <taxon>Perkinsozoa</taxon>
        <taxon>Perkinsea</taxon>
        <taxon>Perkinsida</taxon>
        <taxon>Perkinsidae</taxon>
        <taxon>Perkinsus</taxon>
    </lineage>
</organism>
<dbReference type="OrthoDB" id="441013at2759"/>
<protein>
    <recommendedName>
        <fullName evidence="2">Cilia- and flagella-associated protein 61 N-terminal domain-containing protein</fullName>
    </recommendedName>
</protein>